<dbReference type="InterPro" id="IPR011109">
    <property type="entry name" value="DNA_bind_recombinase_dom"/>
</dbReference>
<organism evidence="2 3">
    <name type="scientific">Piscinibacter koreensis</name>
    <dbReference type="NCBI Taxonomy" id="2742824"/>
    <lineage>
        <taxon>Bacteria</taxon>
        <taxon>Pseudomonadati</taxon>
        <taxon>Pseudomonadota</taxon>
        <taxon>Betaproteobacteria</taxon>
        <taxon>Burkholderiales</taxon>
        <taxon>Sphaerotilaceae</taxon>
        <taxon>Piscinibacter</taxon>
    </lineage>
</organism>
<feature type="domain" description="Resolvase/invertase-type recombinase catalytic" evidence="1">
    <location>
        <begin position="7"/>
        <end position="156"/>
    </location>
</feature>
<dbReference type="InterPro" id="IPR036162">
    <property type="entry name" value="Resolvase-like_N_sf"/>
</dbReference>
<dbReference type="Gene3D" id="3.90.1750.20">
    <property type="entry name" value="Putative Large Serine Recombinase, Chain B, Domain 2"/>
    <property type="match status" value="1"/>
</dbReference>
<dbReference type="CDD" id="cd00338">
    <property type="entry name" value="Ser_Recombinase"/>
    <property type="match status" value="1"/>
</dbReference>
<reference evidence="2 3" key="1">
    <citation type="submission" date="2020-06" db="EMBL/GenBank/DDBJ databases">
        <title>Schlegella sp. ID0723 isolated from air conditioner.</title>
        <authorList>
            <person name="Kim D.Y."/>
            <person name="Kim D.-U."/>
        </authorList>
    </citation>
    <scope>NUCLEOTIDE SEQUENCE [LARGE SCALE GENOMIC DNA]</scope>
    <source>
        <strain evidence="2 3">ID0723</strain>
    </source>
</reference>
<dbReference type="GO" id="GO:0000150">
    <property type="term" value="F:DNA strand exchange activity"/>
    <property type="evidence" value="ECO:0007669"/>
    <property type="project" value="InterPro"/>
</dbReference>
<dbReference type="PANTHER" id="PTHR30461:SF23">
    <property type="entry name" value="DNA RECOMBINASE-RELATED"/>
    <property type="match status" value="1"/>
</dbReference>
<dbReference type="PANTHER" id="PTHR30461">
    <property type="entry name" value="DNA-INVERTASE FROM LAMBDOID PROPHAGE"/>
    <property type="match status" value="1"/>
</dbReference>
<dbReference type="SMART" id="SM00857">
    <property type="entry name" value="Resolvase"/>
    <property type="match status" value="1"/>
</dbReference>
<evidence type="ECO:0000313" key="2">
    <source>
        <dbReference type="EMBL" id="NUZ06729.1"/>
    </source>
</evidence>
<gene>
    <name evidence="2" type="ORF">HQN59_13250</name>
</gene>
<sequence length="503" mass="56370">MNASPTAAAQYIRMSTDKQDLSPVTQREAIAAYAEARGIKIVATYEDEGRSGVHIKNRPGLLKLLKDVVEDKRFGAVLVYDVSRWGRFQDTDAAAYYEYHCRLHGAEVIYVGEMFGAEVNPITALLKSMKRAMAAEYSRELSKKARAGQAQVIARGHQMGALPPLGYRRCSVSADGQHRVVLAHRQRKLAATDRIEWVLAEPAEVELVKRICDLYTRQGLTFADIARLGTVEGWRDHRGRALSGRSLATLLRNEALVGNFVWGRGTHRGRVADFEATRQDGGVPRLIDDESWRQIQRRAEFELSKKQSNEQMLGKLRTRLQEGSTLASRDLRVLGLASRQTLRKRLGPWEECIKLAGGDPVQLSRALSAQAAARIANARQLGRALADRLSEAGHVVSYDGKLHAVLFPSFTMGVLLLWPALGEHGQTWQLQMRRVRRDIDFGLVVRMEEAYRPRDFFLASSADLAARFPNFLTDPTPKHLHRFRCEAPEQLLERIGSIAARAS</sequence>
<evidence type="ECO:0000313" key="3">
    <source>
        <dbReference type="Proteomes" id="UP000529637"/>
    </source>
</evidence>
<dbReference type="Pfam" id="PF00239">
    <property type="entry name" value="Resolvase"/>
    <property type="match status" value="1"/>
</dbReference>
<accession>A0A7Y6NP55</accession>
<dbReference type="Pfam" id="PF07508">
    <property type="entry name" value="Recombinase"/>
    <property type="match status" value="1"/>
</dbReference>
<dbReference type="InterPro" id="IPR038109">
    <property type="entry name" value="DNA_bind_recomb_sf"/>
</dbReference>
<dbReference type="InterPro" id="IPR050639">
    <property type="entry name" value="SSR_resolvase"/>
</dbReference>
<dbReference type="AlphaFoldDB" id="A0A7Y6NP55"/>
<comment type="caution">
    <text evidence="2">The sequence shown here is derived from an EMBL/GenBank/DDBJ whole genome shotgun (WGS) entry which is preliminary data.</text>
</comment>
<dbReference type="GO" id="GO:0003677">
    <property type="term" value="F:DNA binding"/>
    <property type="evidence" value="ECO:0007669"/>
    <property type="project" value="InterPro"/>
</dbReference>
<dbReference type="Proteomes" id="UP000529637">
    <property type="component" value="Unassembled WGS sequence"/>
</dbReference>
<dbReference type="SUPFAM" id="SSF53041">
    <property type="entry name" value="Resolvase-like"/>
    <property type="match status" value="1"/>
</dbReference>
<dbReference type="RefSeq" id="WP_176069592.1">
    <property type="nucleotide sequence ID" value="NZ_JABWMJ010000006.1"/>
</dbReference>
<keyword evidence="3" id="KW-1185">Reference proteome</keyword>
<dbReference type="InterPro" id="IPR006119">
    <property type="entry name" value="Resolv_N"/>
</dbReference>
<name>A0A7Y6NP55_9BURK</name>
<evidence type="ECO:0000259" key="1">
    <source>
        <dbReference type="PROSITE" id="PS51736"/>
    </source>
</evidence>
<dbReference type="Gene3D" id="3.40.50.1390">
    <property type="entry name" value="Resolvase, N-terminal catalytic domain"/>
    <property type="match status" value="1"/>
</dbReference>
<dbReference type="PROSITE" id="PS51736">
    <property type="entry name" value="RECOMBINASES_3"/>
    <property type="match status" value="1"/>
</dbReference>
<protein>
    <submittedName>
        <fullName evidence="2">Recombinase family protein</fullName>
    </submittedName>
</protein>
<proteinExistence type="predicted"/>
<dbReference type="EMBL" id="JABWMJ010000006">
    <property type="protein sequence ID" value="NUZ06729.1"/>
    <property type="molecule type" value="Genomic_DNA"/>
</dbReference>